<dbReference type="EMBL" id="JAMBEP010000002">
    <property type="protein sequence ID" value="MCL1635185.1"/>
    <property type="molecule type" value="Genomic_DNA"/>
</dbReference>
<reference evidence="2 3" key="1">
    <citation type="submission" date="2022-05" db="EMBL/GenBank/DDBJ databases">
        <title>Luteimonas sp. SX5, whole genome shotgun sequencing project.</title>
        <authorList>
            <person name="Zhao G."/>
            <person name="Shen L."/>
        </authorList>
    </citation>
    <scope>NUCLEOTIDE SEQUENCE [LARGE SCALE GENOMIC DNA]</scope>
    <source>
        <strain evidence="2 3">SX5</strain>
    </source>
</reference>
<evidence type="ECO:0000256" key="1">
    <source>
        <dbReference type="SAM" id="Phobius"/>
    </source>
</evidence>
<proteinExistence type="predicted"/>
<protein>
    <recommendedName>
        <fullName evidence="4">DUF2798 domain-containing protein</fullName>
    </recommendedName>
</protein>
<name>A0ABT0MLT6_9GAMM</name>
<keyword evidence="1" id="KW-1133">Transmembrane helix</keyword>
<evidence type="ECO:0000313" key="2">
    <source>
        <dbReference type="EMBL" id="MCL1635185.1"/>
    </source>
</evidence>
<comment type="caution">
    <text evidence="2">The sequence shown here is derived from an EMBL/GenBank/DDBJ whole genome shotgun (WGS) entry which is preliminary data.</text>
</comment>
<sequence>MSPKAALTLASALTAAALVTIAYVAIGAMSGAPWSEWPSNARSALGIAPAAAMTAGLAAWLVVGWREGADLDRKWTPIGMAFKTVALAFLMFPVFVLICLMIAELLDQVFAAAPGTFREAWVWMPSIALYALIFGVMLGALPALAAEFFLCRRYLRLTTKNLSDKYNGAVD</sequence>
<evidence type="ECO:0000313" key="3">
    <source>
        <dbReference type="Proteomes" id="UP001431217"/>
    </source>
</evidence>
<feature type="transmembrane region" description="Helical" evidence="1">
    <location>
        <begin position="84"/>
        <end position="103"/>
    </location>
</feature>
<gene>
    <name evidence="2" type="ORF">M2650_11175</name>
</gene>
<dbReference type="Proteomes" id="UP001431217">
    <property type="component" value="Unassembled WGS sequence"/>
</dbReference>
<feature type="transmembrane region" description="Helical" evidence="1">
    <location>
        <begin position="43"/>
        <end position="63"/>
    </location>
</feature>
<dbReference type="RefSeq" id="WP_249474553.1">
    <property type="nucleotide sequence ID" value="NZ_JAMBEP010000002.1"/>
</dbReference>
<feature type="transmembrane region" description="Helical" evidence="1">
    <location>
        <begin position="123"/>
        <end position="150"/>
    </location>
</feature>
<accession>A0ABT0MLT6</accession>
<organism evidence="2 3">
    <name type="scientific">Luteimonas galliterrae</name>
    <dbReference type="NCBI Taxonomy" id="2940486"/>
    <lineage>
        <taxon>Bacteria</taxon>
        <taxon>Pseudomonadati</taxon>
        <taxon>Pseudomonadota</taxon>
        <taxon>Gammaproteobacteria</taxon>
        <taxon>Lysobacterales</taxon>
        <taxon>Lysobacteraceae</taxon>
        <taxon>Luteimonas</taxon>
    </lineage>
</organism>
<keyword evidence="1" id="KW-0472">Membrane</keyword>
<keyword evidence="3" id="KW-1185">Reference proteome</keyword>
<evidence type="ECO:0008006" key="4">
    <source>
        <dbReference type="Google" id="ProtNLM"/>
    </source>
</evidence>
<keyword evidence="1" id="KW-0812">Transmembrane</keyword>